<dbReference type="GO" id="GO:0004930">
    <property type="term" value="F:G protein-coupled receptor activity"/>
    <property type="evidence" value="ECO:0000318"/>
    <property type="project" value="GO_Central"/>
</dbReference>
<dbReference type="Pfam" id="PF00001">
    <property type="entry name" value="7tm_1"/>
    <property type="match status" value="1"/>
</dbReference>
<dbReference type="GO" id="GO:0032870">
    <property type="term" value="P:cellular response to hormone stimulus"/>
    <property type="evidence" value="ECO:0000318"/>
    <property type="project" value="GO_Central"/>
</dbReference>
<feature type="transmembrane region" description="Helical" evidence="8">
    <location>
        <begin position="268"/>
        <end position="287"/>
    </location>
</feature>
<dbReference type="PROSITE" id="PS50262">
    <property type="entry name" value="G_PROTEIN_RECEP_F1_2"/>
    <property type="match status" value="1"/>
</dbReference>
<keyword evidence="4" id="KW-0297">G-protein coupled receptor</keyword>
<organism evidence="10 11">
    <name type="scientific">Trichoplax adhaerens</name>
    <name type="common">Trichoplax reptans</name>
    <dbReference type="NCBI Taxonomy" id="10228"/>
    <lineage>
        <taxon>Eukaryota</taxon>
        <taxon>Metazoa</taxon>
        <taxon>Placozoa</taxon>
        <taxon>Uniplacotomia</taxon>
        <taxon>Trichoplacea</taxon>
        <taxon>Trichoplacidae</taxon>
        <taxon>Trichoplax</taxon>
    </lineage>
</organism>
<keyword evidence="11" id="KW-1185">Reference proteome</keyword>
<dbReference type="EMBL" id="DS985244">
    <property type="protein sequence ID" value="EDV25473.1"/>
    <property type="molecule type" value="Genomic_DNA"/>
</dbReference>
<dbReference type="GeneID" id="6753211"/>
<dbReference type="GO" id="GO:0007186">
    <property type="term" value="P:G protein-coupled receptor signaling pathway"/>
    <property type="evidence" value="ECO:0000318"/>
    <property type="project" value="GO_Central"/>
</dbReference>
<dbReference type="GO" id="GO:0005886">
    <property type="term" value="C:plasma membrane"/>
    <property type="evidence" value="ECO:0000318"/>
    <property type="project" value="GO_Central"/>
</dbReference>
<feature type="transmembrane region" description="Helical" evidence="8">
    <location>
        <begin position="114"/>
        <end position="137"/>
    </location>
</feature>
<feature type="transmembrane region" description="Helical" evidence="8">
    <location>
        <begin position="211"/>
        <end position="233"/>
    </location>
</feature>
<dbReference type="CTD" id="6753211"/>
<dbReference type="CDD" id="cd00637">
    <property type="entry name" value="7tm_classA_rhodopsin-like"/>
    <property type="match status" value="1"/>
</dbReference>
<keyword evidence="7" id="KW-0807">Transducer</keyword>
<evidence type="ECO:0000256" key="6">
    <source>
        <dbReference type="ARBA" id="ARBA00023170"/>
    </source>
</evidence>
<dbReference type="PANTHER" id="PTHR45695:SF9">
    <property type="entry name" value="LEUCOKININ RECEPTOR"/>
    <property type="match status" value="1"/>
</dbReference>
<evidence type="ECO:0000256" key="2">
    <source>
        <dbReference type="ARBA" id="ARBA00022692"/>
    </source>
</evidence>
<dbReference type="PhylomeDB" id="B3RVB5"/>
<evidence type="ECO:0000313" key="11">
    <source>
        <dbReference type="Proteomes" id="UP000009022"/>
    </source>
</evidence>
<dbReference type="Gene3D" id="1.20.1070.10">
    <property type="entry name" value="Rhodopsin 7-helix transmembrane proteins"/>
    <property type="match status" value="1"/>
</dbReference>
<feature type="domain" description="G-protein coupled receptors family 1 profile" evidence="9">
    <location>
        <begin position="52"/>
        <end position="288"/>
    </location>
</feature>
<proteinExistence type="predicted"/>
<evidence type="ECO:0000256" key="3">
    <source>
        <dbReference type="ARBA" id="ARBA00022989"/>
    </source>
</evidence>
<evidence type="ECO:0000256" key="1">
    <source>
        <dbReference type="ARBA" id="ARBA00004141"/>
    </source>
</evidence>
<keyword evidence="6" id="KW-0675">Receptor</keyword>
<evidence type="ECO:0000259" key="9">
    <source>
        <dbReference type="PROSITE" id="PS50262"/>
    </source>
</evidence>
<dbReference type="InParanoid" id="B3RVB5"/>
<evidence type="ECO:0000256" key="4">
    <source>
        <dbReference type="ARBA" id="ARBA00023040"/>
    </source>
</evidence>
<feature type="transmembrane region" description="Helical" evidence="8">
    <location>
        <begin position="316"/>
        <end position="336"/>
    </location>
</feature>
<dbReference type="OrthoDB" id="10053194at2759"/>
<feature type="transmembrane region" description="Helical" evidence="8">
    <location>
        <begin position="73"/>
        <end position="94"/>
    </location>
</feature>
<sequence length="386" mass="44326">MTEAINLTVIPTTIKGGPSVQDELELALEIRRRLSIARIVIGAIALVVSFIGTILICITAARVKRLWSFTNIVVINMCIAALLFTMIGLFNAATEFTSYKSWPYGPVMCKLFTVFIQMSVIFIAYSMVCVSYIRYRVICQPFKTPPAPSIAYIIVILLWIISIPLPTVYGVFTRVYNFPVAPNVERPFCVRQYQNQEYSYMQGLSQRTWRVLTWLLFAVNVVIPLILILFFTISIHLELNQQPAVTMNIDTRADKIYAIKKDVKKMNLVISLAFFITWSPITILYIISEYNVFDRQPNDTLIQAIQRYHLGQGLQFFFITLCNCYGATTITICYKFNPHFNRAFQKILRRCYNKKQSKIQPVPSRSIIIPSSKSTNTSVLYNKYNL</sequence>
<gene>
    <name evidence="10" type="ORF">TRIADDRAFT_55595</name>
</gene>
<evidence type="ECO:0000256" key="5">
    <source>
        <dbReference type="ARBA" id="ARBA00023136"/>
    </source>
</evidence>
<comment type="subcellular location">
    <subcellularLocation>
        <location evidence="1">Membrane</location>
        <topology evidence="1">Multi-pass membrane protein</topology>
    </subcellularLocation>
</comment>
<dbReference type="Proteomes" id="UP000009022">
    <property type="component" value="Unassembled WGS sequence"/>
</dbReference>
<dbReference type="SUPFAM" id="SSF81321">
    <property type="entry name" value="Family A G protein-coupled receptor-like"/>
    <property type="match status" value="1"/>
</dbReference>
<dbReference type="InterPro" id="IPR000276">
    <property type="entry name" value="GPCR_Rhodpsn"/>
</dbReference>
<dbReference type="PANTHER" id="PTHR45695">
    <property type="entry name" value="LEUCOKININ RECEPTOR-RELATED"/>
    <property type="match status" value="1"/>
</dbReference>
<dbReference type="InterPro" id="IPR017452">
    <property type="entry name" value="GPCR_Rhodpsn_7TM"/>
</dbReference>
<feature type="transmembrane region" description="Helical" evidence="8">
    <location>
        <begin position="149"/>
        <end position="172"/>
    </location>
</feature>
<keyword evidence="5 8" id="KW-0472">Membrane</keyword>
<dbReference type="STRING" id="10228.B3RVB5"/>
<protein>
    <recommendedName>
        <fullName evidence="9">G-protein coupled receptors family 1 profile domain-containing protein</fullName>
    </recommendedName>
</protein>
<dbReference type="HOGENOM" id="CLU_716359_0_0_1"/>
<keyword evidence="2 8" id="KW-0812">Transmembrane</keyword>
<keyword evidence="3 8" id="KW-1133">Transmembrane helix</keyword>
<accession>B3RVB5</accession>
<dbReference type="AlphaFoldDB" id="B3RVB5"/>
<evidence type="ECO:0000313" key="10">
    <source>
        <dbReference type="EMBL" id="EDV25473.1"/>
    </source>
</evidence>
<dbReference type="KEGG" id="tad:TRIADDRAFT_55595"/>
<feature type="transmembrane region" description="Helical" evidence="8">
    <location>
        <begin position="36"/>
        <end position="61"/>
    </location>
</feature>
<evidence type="ECO:0000256" key="8">
    <source>
        <dbReference type="SAM" id="Phobius"/>
    </source>
</evidence>
<evidence type="ECO:0000256" key="7">
    <source>
        <dbReference type="ARBA" id="ARBA00023224"/>
    </source>
</evidence>
<reference evidence="10 11" key="1">
    <citation type="journal article" date="2008" name="Nature">
        <title>The Trichoplax genome and the nature of placozoans.</title>
        <authorList>
            <person name="Srivastava M."/>
            <person name="Begovic E."/>
            <person name="Chapman J."/>
            <person name="Putnam N.H."/>
            <person name="Hellsten U."/>
            <person name="Kawashima T."/>
            <person name="Kuo A."/>
            <person name="Mitros T."/>
            <person name="Salamov A."/>
            <person name="Carpenter M.L."/>
            <person name="Signorovitch A.Y."/>
            <person name="Moreno M.A."/>
            <person name="Kamm K."/>
            <person name="Grimwood J."/>
            <person name="Schmutz J."/>
            <person name="Shapiro H."/>
            <person name="Grigoriev I.V."/>
            <person name="Buss L.W."/>
            <person name="Schierwater B."/>
            <person name="Dellaporta S.L."/>
            <person name="Rokhsar D.S."/>
        </authorList>
    </citation>
    <scope>NUCLEOTIDE SEQUENCE [LARGE SCALE GENOMIC DNA]</scope>
    <source>
        <strain evidence="10 11">Grell-BS-1999</strain>
    </source>
</reference>
<dbReference type="eggNOG" id="KOG3656">
    <property type="taxonomic scope" value="Eukaryota"/>
</dbReference>
<name>B3RVB5_TRIAD</name>
<dbReference type="PRINTS" id="PR00237">
    <property type="entry name" value="GPCRRHODOPSN"/>
</dbReference>
<dbReference type="RefSeq" id="XP_002111506.1">
    <property type="nucleotide sequence ID" value="XM_002111470.1"/>
</dbReference>